<evidence type="ECO:0000313" key="2">
    <source>
        <dbReference type="EMBL" id="SZX59853.1"/>
    </source>
</evidence>
<dbReference type="AlphaFoldDB" id="A0A383V4I7"/>
<dbReference type="Proteomes" id="UP000256970">
    <property type="component" value="Unassembled WGS sequence"/>
</dbReference>
<evidence type="ECO:0000313" key="3">
    <source>
        <dbReference type="Proteomes" id="UP000256970"/>
    </source>
</evidence>
<feature type="coiled-coil region" evidence="1">
    <location>
        <begin position="90"/>
        <end position="131"/>
    </location>
</feature>
<reference evidence="2 3" key="1">
    <citation type="submission" date="2016-10" db="EMBL/GenBank/DDBJ databases">
        <authorList>
            <person name="Cai Z."/>
        </authorList>
    </citation>
    <scope>NUCLEOTIDE SEQUENCE [LARGE SCALE GENOMIC DNA]</scope>
</reference>
<organism evidence="2 3">
    <name type="scientific">Tetradesmus obliquus</name>
    <name type="common">Green alga</name>
    <name type="synonym">Acutodesmus obliquus</name>
    <dbReference type="NCBI Taxonomy" id="3088"/>
    <lineage>
        <taxon>Eukaryota</taxon>
        <taxon>Viridiplantae</taxon>
        <taxon>Chlorophyta</taxon>
        <taxon>core chlorophytes</taxon>
        <taxon>Chlorophyceae</taxon>
        <taxon>CS clade</taxon>
        <taxon>Sphaeropleales</taxon>
        <taxon>Scenedesmaceae</taxon>
        <taxon>Tetradesmus</taxon>
    </lineage>
</organism>
<evidence type="ECO:0000256" key="1">
    <source>
        <dbReference type="SAM" id="Coils"/>
    </source>
</evidence>
<sequence length="175" mass="19333">MLKSGMDRLDEQTFMERFKDHPNPSQLQPLWRILKKQCEVILQVAAAEAEAACDEAGVQQQLQELESLILQRGLMGTDSSAEATAALPSAAEAAARVAAMQAEKQLLQQQLQELQQQRAAVDAELQARQAAADDVLQQFDKDIAEPVDKQVYTATKQWVQTACDGILQELDAMQP</sequence>
<dbReference type="EMBL" id="FNXT01000030">
    <property type="protein sequence ID" value="SZX59853.1"/>
    <property type="molecule type" value="Genomic_DNA"/>
</dbReference>
<keyword evidence="3" id="KW-1185">Reference proteome</keyword>
<protein>
    <submittedName>
        <fullName evidence="2">Uncharacterized protein</fullName>
    </submittedName>
</protein>
<accession>A0A383V4I7</accession>
<gene>
    <name evidence="2" type="ORF">BQ4739_LOCUS456</name>
</gene>
<proteinExistence type="predicted"/>
<name>A0A383V4I7_TETOB</name>
<keyword evidence="1" id="KW-0175">Coiled coil</keyword>